<keyword evidence="3" id="KW-1185">Reference proteome</keyword>
<dbReference type="Proteomes" id="UP000008898">
    <property type="component" value="Chromosome"/>
</dbReference>
<name>G0L0A3_ZOBGA</name>
<dbReference type="KEGG" id="zga:ZOBELLIA_146"/>
<dbReference type="SUPFAM" id="SSF48452">
    <property type="entry name" value="TPR-like"/>
    <property type="match status" value="1"/>
</dbReference>
<proteinExistence type="predicted"/>
<reference evidence="3" key="1">
    <citation type="submission" date="2009-07" db="EMBL/GenBank/DDBJ databases">
        <title>Complete genome sequence of Zobellia galactanivorans Dsij.</title>
        <authorList>
            <consortium name="Genoscope - CEA"/>
        </authorList>
    </citation>
    <scope>NUCLEOTIDE SEQUENCE [LARGE SCALE GENOMIC DNA]</scope>
    <source>
        <strain evidence="3">DSM 12802 / CCUG 47099 / CIP 106680 / NCIMB 13871 / Dsij</strain>
    </source>
</reference>
<gene>
    <name evidence="2" type="ordered locus">zobellia_146</name>
</gene>
<dbReference type="HOGENOM" id="CLU_025928_3_0_10"/>
<dbReference type="EMBL" id="FP476056">
    <property type="protein sequence ID" value="CAZ94219.1"/>
    <property type="molecule type" value="Genomic_DNA"/>
</dbReference>
<accession>G0L0A3</accession>
<protein>
    <submittedName>
        <fullName evidence="2">SusD/RagB family lipoprotein</fullName>
    </submittedName>
</protein>
<organism evidence="2 3">
    <name type="scientific">Zobellia galactanivorans (strain DSM 12802 / CCUG 47099 / CIP 106680 / NCIMB 13871 / Dsij)</name>
    <dbReference type="NCBI Taxonomy" id="63186"/>
    <lineage>
        <taxon>Bacteria</taxon>
        <taxon>Pseudomonadati</taxon>
        <taxon>Bacteroidota</taxon>
        <taxon>Flavobacteriia</taxon>
        <taxon>Flavobacteriales</taxon>
        <taxon>Flavobacteriaceae</taxon>
        <taxon>Zobellia</taxon>
    </lineage>
</organism>
<dbReference type="PROSITE" id="PS51257">
    <property type="entry name" value="PROKAR_LIPOPROTEIN"/>
    <property type="match status" value="1"/>
</dbReference>
<dbReference type="Pfam" id="PF12771">
    <property type="entry name" value="SusD-like_2"/>
    <property type="match status" value="1"/>
</dbReference>
<dbReference type="Gene3D" id="1.25.40.390">
    <property type="match status" value="1"/>
</dbReference>
<keyword evidence="2" id="KW-0449">Lipoprotein</keyword>
<feature type="region of interest" description="Disordered" evidence="1">
    <location>
        <begin position="468"/>
        <end position="492"/>
    </location>
</feature>
<dbReference type="InterPro" id="IPR011990">
    <property type="entry name" value="TPR-like_helical_dom_sf"/>
</dbReference>
<dbReference type="OrthoDB" id="725917at2"/>
<dbReference type="InterPro" id="IPR041662">
    <property type="entry name" value="SusD-like_2"/>
</dbReference>
<evidence type="ECO:0000313" key="3">
    <source>
        <dbReference type="Proteomes" id="UP000008898"/>
    </source>
</evidence>
<dbReference type="PATRIC" id="fig|63186.3.peg.151"/>
<dbReference type="RefSeq" id="WP_013991532.1">
    <property type="nucleotide sequence ID" value="NC_015844.1"/>
</dbReference>
<evidence type="ECO:0000313" key="2">
    <source>
        <dbReference type="EMBL" id="CAZ94219.1"/>
    </source>
</evidence>
<reference evidence="2 3" key="2">
    <citation type="journal article" date="2012" name="Environ. Microbiol.">
        <title>Characterization of the first alginolytic operons in a marine bacterium: from their emergence in marine Flavobacteriia to their independent transfers to marine Proteobacteria and human gut Bacteroides.</title>
        <authorList>
            <person name="Thomas F."/>
            <person name="Barbeyron T."/>
            <person name="Tonon T."/>
            <person name="Genicot S."/>
            <person name="Czjzek M."/>
            <person name="Michel G."/>
        </authorList>
    </citation>
    <scope>NUCLEOTIDE SEQUENCE [LARGE SCALE GENOMIC DNA]</scope>
    <source>
        <strain evidence="3">DSM 12802 / CCUG 47099 / CIP 106680 / NCIMB 13871 / Dsij</strain>
    </source>
</reference>
<sequence length="492" mass="54107">MKKFYISIISLAFLALGCSDEYFDVNVPSGSATEDQLGMNDLLAPAIYHTVMAQYYAERSFGNYTQYFTGQGGTTIGTTSIGSTWSNIYLYALPNIKTILNKAEETGSNHFRGIAKVLTAINLGLATDSYGSIPYSEAFQGTENLKPVFDSQESIYSSINLLLSDAISDLDQANASEFLPTTGDIVYGGDADKWLRAAYTLKARYALHLTEVNGVEAANAALLSLKNGFISNDDDFEINFEERNINPWHSREVLAERTGNVHDKIGDQLVSYMNGTSYPFESGMLLFDPRLPVYADNEGDEGSPYRGYVSGGGGISSDGEDANTDFADDGFYTSIDSPIGVITYAEALFIRAEAEFLVNGGTETSLGSTADAYTAYLMGIEANMNKLGVDGSAYLEDGAIAVGETNLMLHHIMKEKYIANFLNAETYVDFRRYDFSSDVFKDLELPLDNAETEFPGAWFVRASYPDQEETRNPENVQANKKSPIDPVWWDKD</sequence>
<dbReference type="AlphaFoldDB" id="G0L0A3"/>
<evidence type="ECO:0000256" key="1">
    <source>
        <dbReference type="SAM" id="MobiDB-lite"/>
    </source>
</evidence>
<dbReference type="STRING" id="63186.ZOBELLIA_146"/>